<dbReference type="GO" id="GO:0003886">
    <property type="term" value="F:DNA (cytosine-5-)-methyltransferase activity"/>
    <property type="evidence" value="ECO:0007669"/>
    <property type="project" value="UniProtKB-EC"/>
</dbReference>
<dbReference type="InterPro" id="IPR029063">
    <property type="entry name" value="SAM-dependent_MTases_sf"/>
</dbReference>
<dbReference type="RefSeq" id="WP_131311996.1">
    <property type="nucleotide sequence ID" value="NZ_SJFN01000073.1"/>
</dbReference>
<evidence type="ECO:0000256" key="5">
    <source>
        <dbReference type="ARBA" id="ARBA00022747"/>
    </source>
</evidence>
<gene>
    <name evidence="9" type="ORF">EYW49_22655</name>
</gene>
<dbReference type="Proteomes" id="UP000292781">
    <property type="component" value="Unassembled WGS sequence"/>
</dbReference>
<dbReference type="OrthoDB" id="9813719at2"/>
<evidence type="ECO:0000313" key="10">
    <source>
        <dbReference type="Proteomes" id="UP000292781"/>
    </source>
</evidence>
<keyword evidence="4 7" id="KW-0949">S-adenosyl-L-methionine</keyword>
<dbReference type="PROSITE" id="PS00095">
    <property type="entry name" value="C5_MTASE_2"/>
    <property type="match status" value="1"/>
</dbReference>
<reference evidence="9 10" key="1">
    <citation type="submission" date="2019-02" db="EMBL/GenBank/DDBJ databases">
        <title>Siculibacillus lacustris gen. nov., sp. nov., a new rosette-forming bacterium isolated from a freshwater crater lake (Lake St. Ana, Romania).</title>
        <authorList>
            <person name="Felfoldi T."/>
            <person name="Marton Z."/>
            <person name="Szabo A."/>
            <person name="Mentes A."/>
            <person name="Boka K."/>
            <person name="Marialigeti K."/>
            <person name="Mathe I."/>
            <person name="Koncz M."/>
            <person name="Schumann P."/>
            <person name="Toth E."/>
        </authorList>
    </citation>
    <scope>NUCLEOTIDE SEQUENCE [LARGE SCALE GENOMIC DNA]</scope>
    <source>
        <strain evidence="9 10">SA-279</strain>
    </source>
</reference>
<dbReference type="GO" id="GO:0032259">
    <property type="term" value="P:methylation"/>
    <property type="evidence" value="ECO:0007669"/>
    <property type="project" value="UniProtKB-KW"/>
</dbReference>
<dbReference type="PANTHER" id="PTHR10629:SF52">
    <property type="entry name" value="DNA (CYTOSINE-5)-METHYLTRANSFERASE 1"/>
    <property type="match status" value="1"/>
</dbReference>
<comment type="similarity">
    <text evidence="7 8">Belongs to the class I-like SAM-binding methyltransferase superfamily. C5-methyltransferase family.</text>
</comment>
<evidence type="ECO:0000256" key="8">
    <source>
        <dbReference type="RuleBase" id="RU000416"/>
    </source>
</evidence>
<dbReference type="EC" id="2.1.1.37" evidence="1"/>
<keyword evidence="2 7" id="KW-0489">Methyltransferase</keyword>
<evidence type="ECO:0000256" key="2">
    <source>
        <dbReference type="ARBA" id="ARBA00022603"/>
    </source>
</evidence>
<proteinExistence type="inferred from homology"/>
<dbReference type="NCBIfam" id="TIGR00675">
    <property type="entry name" value="dcm"/>
    <property type="match status" value="1"/>
</dbReference>
<dbReference type="PROSITE" id="PS51679">
    <property type="entry name" value="SAM_MT_C5"/>
    <property type="match status" value="1"/>
</dbReference>
<sequence>MTWPAAVLSKIDRLRSEITARPRVLDLFAGCGGLSLGFDAAGFDIVGAMEIDDLAARSHAINFFRGEPQSVIDHHARPRDITAIDAEEMVAELNLGTPTEAFDVLIGGPPCQAYARVGRAKLREIAEHPQAFKIDPRANLYLRYLEYVRRLQPLAVLVENVPDILNHGGHNIVQEIVEALDDMGYVARYSLINSAHHGVPQMRDRVFMIAYHKALGAQIHFPAATHHCDLPSGYEGTRSVALKLIDLFGASNYVAPDTGHAGLPSAVSASEAIGDLAPILLHREGKLKRGARRFTELSPYRKSPAKGLSDFERAMRAWPGFEAGEGVYDHVLRFLPRDTSIFEAMQQGDEYPAAHRVANRLFEQEALRKGIRRGSGEWVRLHRAMVPPYDPSKFPNRWWKLRENGPSRTLMAHIGKDTYSHIHYDSAQGRVISVREAARLQSFPDGFVFAGTMNPAFRQIGNAVPPIMAREIAKVMKASLAEAIGTAVERAAAE</sequence>
<evidence type="ECO:0000256" key="3">
    <source>
        <dbReference type="ARBA" id="ARBA00022679"/>
    </source>
</evidence>
<comment type="caution">
    <text evidence="9">The sequence shown here is derived from an EMBL/GenBank/DDBJ whole genome shotgun (WGS) entry which is preliminary data.</text>
</comment>
<keyword evidence="10" id="KW-1185">Reference proteome</keyword>
<dbReference type="Gene3D" id="3.40.50.150">
    <property type="entry name" value="Vaccinia Virus protein VP39"/>
    <property type="match status" value="1"/>
</dbReference>
<dbReference type="Pfam" id="PF00145">
    <property type="entry name" value="DNA_methylase"/>
    <property type="match status" value="1"/>
</dbReference>
<dbReference type="GO" id="GO:0009307">
    <property type="term" value="P:DNA restriction-modification system"/>
    <property type="evidence" value="ECO:0007669"/>
    <property type="project" value="UniProtKB-KW"/>
</dbReference>
<evidence type="ECO:0000256" key="1">
    <source>
        <dbReference type="ARBA" id="ARBA00011975"/>
    </source>
</evidence>
<dbReference type="EMBL" id="SJFN01000073">
    <property type="protein sequence ID" value="TBW31960.1"/>
    <property type="molecule type" value="Genomic_DNA"/>
</dbReference>
<dbReference type="PRINTS" id="PR00105">
    <property type="entry name" value="C5METTRFRASE"/>
</dbReference>
<protein>
    <recommendedName>
        <fullName evidence="1">DNA (cytosine-5-)-methyltransferase</fullName>
        <ecNumber evidence="1">2.1.1.37</ecNumber>
    </recommendedName>
</protein>
<dbReference type="PANTHER" id="PTHR10629">
    <property type="entry name" value="CYTOSINE-SPECIFIC METHYLTRANSFERASE"/>
    <property type="match status" value="1"/>
</dbReference>
<organism evidence="9 10">
    <name type="scientific">Siculibacillus lacustris</name>
    <dbReference type="NCBI Taxonomy" id="1549641"/>
    <lineage>
        <taxon>Bacteria</taxon>
        <taxon>Pseudomonadati</taxon>
        <taxon>Pseudomonadota</taxon>
        <taxon>Alphaproteobacteria</taxon>
        <taxon>Hyphomicrobiales</taxon>
        <taxon>Ancalomicrobiaceae</taxon>
        <taxon>Siculibacillus</taxon>
    </lineage>
</organism>
<dbReference type="SUPFAM" id="SSF53335">
    <property type="entry name" value="S-adenosyl-L-methionine-dependent methyltransferases"/>
    <property type="match status" value="1"/>
</dbReference>
<dbReference type="AlphaFoldDB" id="A0A4Q9VDZ6"/>
<evidence type="ECO:0000256" key="4">
    <source>
        <dbReference type="ARBA" id="ARBA00022691"/>
    </source>
</evidence>
<evidence type="ECO:0000256" key="7">
    <source>
        <dbReference type="PROSITE-ProRule" id="PRU01016"/>
    </source>
</evidence>
<comment type="catalytic activity">
    <reaction evidence="6">
        <text>a 2'-deoxycytidine in DNA + S-adenosyl-L-methionine = a 5-methyl-2'-deoxycytidine in DNA + S-adenosyl-L-homocysteine + H(+)</text>
        <dbReference type="Rhea" id="RHEA:13681"/>
        <dbReference type="Rhea" id="RHEA-COMP:11369"/>
        <dbReference type="Rhea" id="RHEA-COMP:11370"/>
        <dbReference type="ChEBI" id="CHEBI:15378"/>
        <dbReference type="ChEBI" id="CHEBI:57856"/>
        <dbReference type="ChEBI" id="CHEBI:59789"/>
        <dbReference type="ChEBI" id="CHEBI:85452"/>
        <dbReference type="ChEBI" id="CHEBI:85454"/>
        <dbReference type="EC" id="2.1.1.37"/>
    </reaction>
</comment>
<evidence type="ECO:0000313" key="9">
    <source>
        <dbReference type="EMBL" id="TBW31960.1"/>
    </source>
</evidence>
<accession>A0A4Q9VDZ6</accession>
<dbReference type="InterPro" id="IPR001525">
    <property type="entry name" value="C5_MeTfrase"/>
</dbReference>
<keyword evidence="5" id="KW-0680">Restriction system</keyword>
<dbReference type="InterPro" id="IPR050390">
    <property type="entry name" value="C5-Methyltransferase"/>
</dbReference>
<dbReference type="InterPro" id="IPR031303">
    <property type="entry name" value="C5_meth_CS"/>
</dbReference>
<keyword evidence="3 7" id="KW-0808">Transferase</keyword>
<evidence type="ECO:0000256" key="6">
    <source>
        <dbReference type="ARBA" id="ARBA00047422"/>
    </source>
</evidence>
<feature type="active site" evidence="7">
    <location>
        <position position="111"/>
    </location>
</feature>
<name>A0A4Q9VDZ6_9HYPH</name>
<dbReference type="Gene3D" id="3.90.120.10">
    <property type="entry name" value="DNA Methylase, subunit A, domain 2"/>
    <property type="match status" value="1"/>
</dbReference>